<dbReference type="eggNOG" id="COG4099">
    <property type="taxonomic scope" value="Bacteria"/>
</dbReference>
<comment type="caution">
    <text evidence="2">The sequence shown here is derived from an EMBL/GenBank/DDBJ whole genome shotgun (WGS) entry which is preliminary data.</text>
</comment>
<dbReference type="Pfam" id="PF06259">
    <property type="entry name" value="Abhydrolase_8"/>
    <property type="match status" value="1"/>
</dbReference>
<evidence type="ECO:0000259" key="1">
    <source>
        <dbReference type="Pfam" id="PF06259"/>
    </source>
</evidence>
<dbReference type="InterPro" id="IPR010427">
    <property type="entry name" value="DUF1023"/>
</dbReference>
<dbReference type="EMBL" id="AWSA01000004">
    <property type="protein sequence ID" value="EWT03218.1"/>
    <property type="molecule type" value="Genomic_DNA"/>
</dbReference>
<evidence type="ECO:0000313" key="2">
    <source>
        <dbReference type="EMBL" id="EWT03218.1"/>
    </source>
</evidence>
<gene>
    <name evidence="2" type="ORF">N865_01720</name>
</gene>
<dbReference type="STRING" id="1386089.N865_01720"/>
<evidence type="ECO:0000313" key="3">
    <source>
        <dbReference type="Proteomes" id="UP000019489"/>
    </source>
</evidence>
<accession>W9GEG3</accession>
<name>W9GEG3_9MICO</name>
<keyword evidence="3" id="KW-1185">Reference proteome</keyword>
<dbReference type="ESTHER" id="9mico-w9geg3">
    <property type="family name" value="Duf_1023"/>
</dbReference>
<dbReference type="AlphaFoldDB" id="W9GEG3"/>
<proteinExistence type="predicted"/>
<dbReference type="Proteomes" id="UP000019489">
    <property type="component" value="Unassembled WGS sequence"/>
</dbReference>
<sequence length="586" mass="62264">MTRLGVTDIRRFRPAGVSGIGHDLDAERGRVVAALEVLLRRRAVGVSWSGAASASAADRYGWIVVRLQDVAARIGVTTAAVVRAAARMQAALDLVRRAERRAEREGAWVDFDGRLVLPARPTSGDTVLLAVRARADELLALEVRRTLLEAEREADATDVELARVIVAAARAAVDPGVVGLRALPPPPASPTWWSPGPTGSGTELPVPACSSSGSWPAAVCPDAQPSVDLPFASAAWWRGLIAEERAWAIREHPQWVGPRDGLPARARHAANLALLAEAERAASVRLRQAIAEATPWNATERTEAQERVDDLRAIRDVLARRDGVERSLLLVDARGRNVKAIVALGDVDGAQHVATFVGGLSTTVRGDLGRYDTTFARMRKEAKAVAGAGDVAVVTWLGYEAPQMHEIVTARRSVLSGEVARDNADELAAFANGLDAARDRPAHQTWWAHSYGAVLAGRALLLRSGVDDVALFGSPGEPFARIEETGLKPGALNVIRAPWDLVASSGWLVHGTPATWVTGATWLAATKPAGANGWTSASGHSDYLSAGTVSEHNLVAVAAGRPDLVVRVSHAERAADPRWGDLAPLL</sequence>
<reference evidence="2 3" key="1">
    <citation type="submission" date="2013-08" db="EMBL/GenBank/DDBJ databases">
        <title>Intrasporangium oryzae NRRL B-24470.</title>
        <authorList>
            <person name="Liu H."/>
            <person name="Wang G."/>
        </authorList>
    </citation>
    <scope>NUCLEOTIDE SEQUENCE [LARGE SCALE GENOMIC DNA]</scope>
    <source>
        <strain evidence="2 3">NRRL B-24470</strain>
    </source>
</reference>
<feature type="domain" description="DUF1023" evidence="1">
    <location>
        <begin position="336"/>
        <end position="504"/>
    </location>
</feature>
<organism evidence="2 3">
    <name type="scientific">Intrasporangium oryzae NRRL B-24470</name>
    <dbReference type="NCBI Taxonomy" id="1386089"/>
    <lineage>
        <taxon>Bacteria</taxon>
        <taxon>Bacillati</taxon>
        <taxon>Actinomycetota</taxon>
        <taxon>Actinomycetes</taxon>
        <taxon>Micrococcales</taxon>
        <taxon>Intrasporangiaceae</taxon>
        <taxon>Intrasporangium</taxon>
    </lineage>
</organism>
<protein>
    <recommendedName>
        <fullName evidence="1">DUF1023 domain-containing protein</fullName>
    </recommendedName>
</protein>
<dbReference type="PATRIC" id="fig|1386089.3.peg.535"/>